<evidence type="ECO:0000259" key="8">
    <source>
        <dbReference type="PROSITE" id="PS50125"/>
    </source>
</evidence>
<evidence type="ECO:0000256" key="6">
    <source>
        <dbReference type="ARBA" id="ARBA00023239"/>
    </source>
</evidence>
<dbReference type="KEGG" id="sng:SNE_A15060"/>
<dbReference type="PROSITE" id="PS50125">
    <property type="entry name" value="GUANYLATE_CYCLASE_2"/>
    <property type="match status" value="1"/>
</dbReference>
<dbReference type="OrthoDB" id="456159at2"/>
<dbReference type="EC" id="4.6.1.1" evidence="9"/>
<dbReference type="GO" id="GO:0004016">
    <property type="term" value="F:adenylate cyclase activity"/>
    <property type="evidence" value="ECO:0007669"/>
    <property type="project" value="UniProtKB-EC"/>
</dbReference>
<dbReference type="EMBL" id="FR872582">
    <property type="protein sequence ID" value="CCB89383.1"/>
    <property type="molecule type" value="Genomic_DNA"/>
</dbReference>
<evidence type="ECO:0000256" key="4">
    <source>
        <dbReference type="ARBA" id="ARBA00022989"/>
    </source>
</evidence>
<reference evidence="9 10" key="2">
    <citation type="journal article" date="2011" name="Mol. Biol. Evol.">
        <title>Unity in variety--the pan-genome of the Chlamydiae.</title>
        <authorList>
            <person name="Collingro A."/>
            <person name="Tischler P."/>
            <person name="Weinmaier T."/>
            <person name="Penz T."/>
            <person name="Heinz E."/>
            <person name="Brunham R.C."/>
            <person name="Read T.D."/>
            <person name="Bavoil P.M."/>
            <person name="Sachse K."/>
            <person name="Kahane S."/>
            <person name="Friedman M.G."/>
            <person name="Rattei T."/>
            <person name="Myers G.S."/>
            <person name="Horn M."/>
        </authorList>
    </citation>
    <scope>NUCLEOTIDE SEQUENCE [LARGE SCALE GENOMIC DNA]</scope>
    <source>
        <strain evidence="10">ATCC VR-1471 / Z</strain>
    </source>
</reference>
<dbReference type="AlphaFoldDB" id="F8L968"/>
<keyword evidence="10" id="KW-1185">Reference proteome</keyword>
<dbReference type="Proteomes" id="UP000000496">
    <property type="component" value="Chromosome gsn.131"/>
</dbReference>
<dbReference type="SMART" id="SM00044">
    <property type="entry name" value="CYCc"/>
    <property type="match status" value="1"/>
</dbReference>
<dbReference type="PANTHER" id="PTHR11920">
    <property type="entry name" value="GUANYLYL CYCLASE"/>
    <property type="match status" value="1"/>
</dbReference>
<comment type="subcellular location">
    <subcellularLocation>
        <location evidence="1">Membrane</location>
    </subcellularLocation>
</comment>
<dbReference type="HOGENOM" id="CLU_550724_0_0_0"/>
<dbReference type="SUPFAM" id="SSF55073">
    <property type="entry name" value="Nucleotide cyclase"/>
    <property type="match status" value="1"/>
</dbReference>
<accession>F8L968</accession>
<dbReference type="InterPro" id="IPR050401">
    <property type="entry name" value="Cyclic_nucleotide_synthase"/>
</dbReference>
<dbReference type="GO" id="GO:0035556">
    <property type="term" value="P:intracellular signal transduction"/>
    <property type="evidence" value="ECO:0007669"/>
    <property type="project" value="InterPro"/>
</dbReference>
<organism evidence="9 10">
    <name type="scientific">Simkania negevensis (strain ATCC VR-1471 / DSM 27360 / Z)</name>
    <dbReference type="NCBI Taxonomy" id="331113"/>
    <lineage>
        <taxon>Bacteria</taxon>
        <taxon>Pseudomonadati</taxon>
        <taxon>Chlamydiota</taxon>
        <taxon>Chlamydiia</taxon>
        <taxon>Parachlamydiales</taxon>
        <taxon>Simkaniaceae</taxon>
        <taxon>Simkania</taxon>
    </lineage>
</organism>
<reference key="1">
    <citation type="journal article" date="2011" name="Mol. Biol. Evol.">
        <title>Unity in variety -- the pan-genome of the Chlamydiae.</title>
        <authorList>
            <person name="Collingro A."/>
            <person name="Tischler P."/>
            <person name="Weinmaier T."/>
            <person name="Penz T."/>
            <person name="Heinz E."/>
            <person name="Brunham R.C."/>
            <person name="Read T.D."/>
            <person name="Bavoil P.M."/>
            <person name="Sachse K."/>
            <person name="Kahane S."/>
            <person name="Friedman M.G."/>
            <person name="Rattei T."/>
            <person name="Myers G.S.A."/>
            <person name="Horn M."/>
        </authorList>
    </citation>
    <scope>NUCLEOTIDE SEQUENCE</scope>
    <source>
        <strain>Z</strain>
    </source>
</reference>
<keyword evidence="6 9" id="KW-0456">Lyase</keyword>
<keyword evidence="3" id="KW-0547">Nucleotide-binding</keyword>
<evidence type="ECO:0000256" key="1">
    <source>
        <dbReference type="ARBA" id="ARBA00004370"/>
    </source>
</evidence>
<gene>
    <name evidence="9" type="primary">cya</name>
    <name evidence="9" type="ordered locus">SNE_A15060</name>
</gene>
<dbReference type="GO" id="GO:0016020">
    <property type="term" value="C:membrane"/>
    <property type="evidence" value="ECO:0007669"/>
    <property type="project" value="UniProtKB-SubCell"/>
</dbReference>
<dbReference type="STRING" id="331113.SNE_A15060"/>
<dbReference type="GO" id="GO:0000166">
    <property type="term" value="F:nucleotide binding"/>
    <property type="evidence" value="ECO:0007669"/>
    <property type="project" value="UniProtKB-KW"/>
</dbReference>
<dbReference type="PROSITE" id="PS51257">
    <property type="entry name" value="PROKAR_LIPOPROTEIN"/>
    <property type="match status" value="1"/>
</dbReference>
<dbReference type="Gene3D" id="3.30.70.1230">
    <property type="entry name" value="Nucleotide cyclase"/>
    <property type="match status" value="1"/>
</dbReference>
<name>F8L968_SIMNZ</name>
<dbReference type="InterPro" id="IPR029787">
    <property type="entry name" value="Nucleotide_cyclase"/>
</dbReference>
<dbReference type="eggNOG" id="COG2114">
    <property type="taxonomic scope" value="Bacteria"/>
</dbReference>
<keyword evidence="4 7" id="KW-1133">Transmembrane helix</keyword>
<evidence type="ECO:0000256" key="3">
    <source>
        <dbReference type="ARBA" id="ARBA00022741"/>
    </source>
</evidence>
<feature type="transmembrane region" description="Helical" evidence="7">
    <location>
        <begin position="12"/>
        <end position="32"/>
    </location>
</feature>
<evidence type="ECO:0000313" key="10">
    <source>
        <dbReference type="Proteomes" id="UP000000496"/>
    </source>
</evidence>
<proteinExistence type="predicted"/>
<dbReference type="InterPro" id="IPR001054">
    <property type="entry name" value="A/G_cyclase"/>
</dbReference>
<feature type="transmembrane region" description="Helical" evidence="7">
    <location>
        <begin position="226"/>
        <end position="249"/>
    </location>
</feature>
<dbReference type="RefSeq" id="WP_013943849.1">
    <property type="nucleotide sequence ID" value="NC_015713.1"/>
</dbReference>
<feature type="domain" description="Guanylate cyclase" evidence="8">
    <location>
        <begin position="293"/>
        <end position="420"/>
    </location>
</feature>
<dbReference type="PANTHER" id="PTHR11920:SF335">
    <property type="entry name" value="GUANYLATE CYCLASE"/>
    <property type="match status" value="1"/>
</dbReference>
<evidence type="ECO:0000256" key="2">
    <source>
        <dbReference type="ARBA" id="ARBA00022692"/>
    </source>
</evidence>
<dbReference type="CDD" id="cd07302">
    <property type="entry name" value="CHD"/>
    <property type="match status" value="1"/>
</dbReference>
<dbReference type="Pfam" id="PF00211">
    <property type="entry name" value="Guanylate_cyc"/>
    <property type="match status" value="1"/>
</dbReference>
<evidence type="ECO:0000313" key="9">
    <source>
        <dbReference type="EMBL" id="CCB89383.1"/>
    </source>
</evidence>
<keyword evidence="5 7" id="KW-0472">Membrane</keyword>
<dbReference type="GO" id="GO:0009190">
    <property type="term" value="P:cyclic nucleotide biosynthetic process"/>
    <property type="evidence" value="ECO:0007669"/>
    <property type="project" value="InterPro"/>
</dbReference>
<sequence>MKLHLKKDRFLTYFFVFLGILILSLFSCLIVLQHLSKLQIMSANDRYESFLLAQELREGSDNLTKMVRLYVMTGDPKYRKYFEQILAIRNGEEARPANYFGRIYWDLIIPEDTPSENPGIEKKSLKQLMLEQGFTLEEFALLDKAEEKSNALAKIETKAMDAVEGKYVDEEGKIVSGSPNRELAQKMVFGKAYLEYKKDIMIPLDEFLQKVEKRTEKRNKELNHKVLLVISIAILLALFSTIVMIISIYRALSSLAKTTSDTELLLLNVLPSPIADRLKHGEEPIADEIPQASVLFADIVGFTNTTLKYGASKMVMLLNQLFDTFDLLSDQYGVEKVKTIGDNYMAVSGVPEQVPDHAIRMANFALAILEKVKEFNDTHKLNFELRIGMTYGSVIAGVIGHKKFIYDVWGDVVNIASRMESTGESGKIQITDKMAMMLSEKFEVQERKEVDVSGIGKIKTFFLIGKKGPPSAKV</sequence>
<keyword evidence="2 7" id="KW-0812">Transmembrane</keyword>
<evidence type="ECO:0000256" key="5">
    <source>
        <dbReference type="ARBA" id="ARBA00023136"/>
    </source>
</evidence>
<protein>
    <submittedName>
        <fullName evidence="9">Adenylate cyclase</fullName>
        <ecNumber evidence="9">4.6.1.1</ecNumber>
    </submittedName>
</protein>
<evidence type="ECO:0000256" key="7">
    <source>
        <dbReference type="SAM" id="Phobius"/>
    </source>
</evidence>